<feature type="compositionally biased region" description="Acidic residues" evidence="1">
    <location>
        <begin position="454"/>
        <end position="463"/>
    </location>
</feature>
<sequence length="516" mass="58299">MLLTLWLFPLLGGGVECTRTLFVVLDGFRFDYVKLFQTPNIARITNGENTFFHPEILPVFPTTTLPNLASMITGNFSDTHGITIKDPVRSHSKKDVTPSSPEYWGKLRKMGTIWDSYVDSATSHPHKPPGLISWPFSTIIDSSKDKHYKHVPNSKTLASKLSSIKSMFTNDSLDFVSVYVDEPGSYALPYGPESMQVNESISKLDAWIGELVKEFKEDTNIIITSTPGYLNVTLSNVIYLHKILEKGTYSVHGNSPFLSIVPKEGEEINIFQILDQQTSFKTYYKNNIPANWHYVLDPTVKIALLASQGQEPLERTYGLSGYMDNLKNSSSILLGIGPAFKKETSKSFVRDDARVVDIYALLSHVLGLDTSNNDRGRKTIERIKKVINQISNTPAAGAIAIGSLMLITLLLCVIILYRKKSKKLDHSYSYTQIRDNRRGTTESQEEEYEKVEFLGLEDEDPDQENPHSDSESDHRDSNLQFDEKDPETWFLRGESSNLIRWILPVDLTSSFNYLKS</sequence>
<evidence type="ECO:0000256" key="3">
    <source>
        <dbReference type="SAM" id="SignalP"/>
    </source>
</evidence>
<dbReference type="AlphaFoldDB" id="A0A7R8D4Z8"/>
<dbReference type="InterPro" id="IPR002591">
    <property type="entry name" value="Phosphodiest/P_Trfase"/>
</dbReference>
<dbReference type="GO" id="GO:0016787">
    <property type="term" value="F:hydrolase activity"/>
    <property type="evidence" value="ECO:0007669"/>
    <property type="project" value="UniProtKB-KW"/>
</dbReference>
<keyword evidence="2" id="KW-0812">Transmembrane</keyword>
<name>A0A7R8D4Z8_LEPSM</name>
<accession>A0A7R8D4Z8</accession>
<proteinExistence type="predicted"/>
<feature type="compositionally biased region" description="Basic and acidic residues" evidence="1">
    <location>
        <begin position="464"/>
        <end position="481"/>
    </location>
</feature>
<feature type="chain" id="PRO_5043792477" evidence="3">
    <location>
        <begin position="18"/>
        <end position="516"/>
    </location>
</feature>
<dbReference type="SUPFAM" id="SSF53649">
    <property type="entry name" value="Alkaline phosphatase-like"/>
    <property type="match status" value="1"/>
</dbReference>
<dbReference type="EMBL" id="HG994587">
    <property type="protein sequence ID" value="CAF3030059.1"/>
    <property type="molecule type" value="Genomic_DNA"/>
</dbReference>
<dbReference type="Proteomes" id="UP000675881">
    <property type="component" value="Chromosome 8"/>
</dbReference>
<keyword evidence="5" id="KW-1185">Reference proteome</keyword>
<evidence type="ECO:0000313" key="4">
    <source>
        <dbReference type="EMBL" id="CAF3030059.1"/>
    </source>
</evidence>
<keyword evidence="2" id="KW-1133">Transmembrane helix</keyword>
<evidence type="ECO:0000256" key="1">
    <source>
        <dbReference type="SAM" id="MobiDB-lite"/>
    </source>
</evidence>
<reference evidence="4" key="1">
    <citation type="submission" date="2021-02" db="EMBL/GenBank/DDBJ databases">
        <authorList>
            <person name="Bekaert M."/>
        </authorList>
    </citation>
    <scope>NUCLEOTIDE SEQUENCE</scope>
    <source>
        <strain evidence="4">IoA-00</strain>
    </source>
</reference>
<evidence type="ECO:0000256" key="2">
    <source>
        <dbReference type="SAM" id="Phobius"/>
    </source>
</evidence>
<keyword evidence="3" id="KW-0732">Signal</keyword>
<dbReference type="InterPro" id="IPR017850">
    <property type="entry name" value="Alkaline_phosphatase_core_sf"/>
</dbReference>
<dbReference type="OrthoDB" id="415411at2759"/>
<evidence type="ECO:0000313" key="5">
    <source>
        <dbReference type="Proteomes" id="UP000675881"/>
    </source>
</evidence>
<protein>
    <submittedName>
        <fullName evidence="4">ENPP5</fullName>
        <ecNumber evidence="4">3.1.-.-</ecNumber>
    </submittedName>
</protein>
<dbReference type="Gene3D" id="3.30.1360.180">
    <property type="match status" value="1"/>
</dbReference>
<dbReference type="Gene3D" id="3.40.720.10">
    <property type="entry name" value="Alkaline Phosphatase, subunit A"/>
    <property type="match status" value="1"/>
</dbReference>
<dbReference type="PANTHER" id="PTHR10151:SF120">
    <property type="entry name" value="BIS(5'-ADENOSYL)-TRIPHOSPHATASE"/>
    <property type="match status" value="1"/>
</dbReference>
<dbReference type="Pfam" id="PF01663">
    <property type="entry name" value="Phosphodiest"/>
    <property type="match status" value="1"/>
</dbReference>
<feature type="transmembrane region" description="Helical" evidence="2">
    <location>
        <begin position="395"/>
        <end position="417"/>
    </location>
</feature>
<gene>
    <name evidence="4" type="ORF">LSAA_14244</name>
</gene>
<organism evidence="4 5">
    <name type="scientific">Lepeophtheirus salmonis</name>
    <name type="common">Salmon louse</name>
    <name type="synonym">Caligus salmonis</name>
    <dbReference type="NCBI Taxonomy" id="72036"/>
    <lineage>
        <taxon>Eukaryota</taxon>
        <taxon>Metazoa</taxon>
        <taxon>Ecdysozoa</taxon>
        <taxon>Arthropoda</taxon>
        <taxon>Crustacea</taxon>
        <taxon>Multicrustacea</taxon>
        <taxon>Hexanauplia</taxon>
        <taxon>Copepoda</taxon>
        <taxon>Siphonostomatoida</taxon>
        <taxon>Caligidae</taxon>
        <taxon>Lepeophtheirus</taxon>
    </lineage>
</organism>
<dbReference type="EC" id="3.1.-.-" evidence="4"/>
<feature type="signal peptide" evidence="3">
    <location>
        <begin position="1"/>
        <end position="17"/>
    </location>
</feature>
<dbReference type="PANTHER" id="PTHR10151">
    <property type="entry name" value="ECTONUCLEOTIDE PYROPHOSPHATASE/PHOSPHODIESTERASE"/>
    <property type="match status" value="1"/>
</dbReference>
<feature type="region of interest" description="Disordered" evidence="1">
    <location>
        <begin position="454"/>
        <end position="481"/>
    </location>
</feature>
<keyword evidence="4" id="KW-0378">Hydrolase</keyword>
<keyword evidence="2" id="KW-0472">Membrane</keyword>